<protein>
    <recommendedName>
        <fullName evidence="2">Regulatory protein zeste</fullName>
    </recommendedName>
</protein>
<accession>A0A0J7KKX0</accession>
<dbReference type="InterPro" id="IPR028002">
    <property type="entry name" value="Myb_DNA-bind_5"/>
</dbReference>
<dbReference type="OrthoDB" id="7552093at2759"/>
<dbReference type="Pfam" id="PF13873">
    <property type="entry name" value="Myb_DNA-bind_5"/>
    <property type="match status" value="1"/>
</dbReference>
<dbReference type="PANTHER" id="PTHR21411:SF0">
    <property type="entry name" value="REGULATORY PROTEIN ZESTE"/>
    <property type="match status" value="1"/>
</dbReference>
<comment type="caution">
    <text evidence="7">The sequence shown here is derived from an EMBL/GenBank/DDBJ whole genome shotgun (WGS) entry which is preliminary data.</text>
</comment>
<dbReference type="Proteomes" id="UP000036403">
    <property type="component" value="Unassembled WGS sequence"/>
</dbReference>
<keyword evidence="7" id="KW-0238">DNA-binding</keyword>
<keyword evidence="8" id="KW-1185">Reference proteome</keyword>
<proteinExistence type="predicted"/>
<keyword evidence="4" id="KW-0804">Transcription</keyword>
<reference evidence="7 8" key="1">
    <citation type="submission" date="2015-04" db="EMBL/GenBank/DDBJ databases">
        <title>Lasius niger genome sequencing.</title>
        <authorList>
            <person name="Konorov E.A."/>
            <person name="Nikitin M.A."/>
            <person name="Kirill M.V."/>
            <person name="Chang P."/>
        </authorList>
    </citation>
    <scope>NUCLEOTIDE SEQUENCE [LARGE SCALE GENOMIC DNA]</scope>
    <source>
        <tissue evidence="7">Whole</tissue>
    </source>
</reference>
<evidence type="ECO:0000256" key="3">
    <source>
        <dbReference type="ARBA" id="ARBA00023015"/>
    </source>
</evidence>
<dbReference type="GO" id="GO:0003677">
    <property type="term" value="F:DNA binding"/>
    <property type="evidence" value="ECO:0007669"/>
    <property type="project" value="UniProtKB-KW"/>
</dbReference>
<sequence length="253" mass="29171">MRNSRNTYDFAKETMFVGIFEISYSRFFEVNELAKKSTPKFTDTEKILLLSIIEDVKEIVENPKTDGPTIEKKKATWELITEQYANSALNSGFSVRTEAQLKRCWINLKYRCRRSDSVRKMHQLKTGGGPPIVIDDDEEDMNERVRSIVPTIDFTLKNRWDSTSEIERNMEDMPDIFEKGEIGNNADFDKYKRENYLESSNKNDHVPCYFAADLSASAGSRSSVQRKPLNALQNILPKNDGLENRLNKCKGMN</sequence>
<dbReference type="EMBL" id="LBMM01006111">
    <property type="protein sequence ID" value="KMQ90922.1"/>
    <property type="molecule type" value="Genomic_DNA"/>
</dbReference>
<evidence type="ECO:0000313" key="7">
    <source>
        <dbReference type="EMBL" id="KMQ90922.1"/>
    </source>
</evidence>
<evidence type="ECO:0000256" key="1">
    <source>
        <dbReference type="ARBA" id="ARBA00011764"/>
    </source>
</evidence>
<comment type="subunit">
    <text evidence="1">Self-associates forming complexes of several hundred monomers.</text>
</comment>
<comment type="function">
    <text evidence="5">Involved in transvection phenomena (= synapsis-dependent gene expression), where the synaptic pairing of chromosomes carrying genes with which zeste interacts influences the expression of these genes. Zeste binds to DNA and stimulates transcription from a nearby promoter.</text>
</comment>
<organism evidence="7 8">
    <name type="scientific">Lasius niger</name>
    <name type="common">Black garden ant</name>
    <dbReference type="NCBI Taxonomy" id="67767"/>
    <lineage>
        <taxon>Eukaryota</taxon>
        <taxon>Metazoa</taxon>
        <taxon>Ecdysozoa</taxon>
        <taxon>Arthropoda</taxon>
        <taxon>Hexapoda</taxon>
        <taxon>Insecta</taxon>
        <taxon>Pterygota</taxon>
        <taxon>Neoptera</taxon>
        <taxon>Endopterygota</taxon>
        <taxon>Hymenoptera</taxon>
        <taxon>Apocrita</taxon>
        <taxon>Aculeata</taxon>
        <taxon>Formicoidea</taxon>
        <taxon>Formicidae</taxon>
        <taxon>Formicinae</taxon>
        <taxon>Lasius</taxon>
        <taxon>Lasius</taxon>
    </lineage>
</organism>
<dbReference type="PaxDb" id="67767-A0A0J7KKX0"/>
<dbReference type="PANTHER" id="PTHR21411">
    <property type="entry name" value="APONTIC"/>
    <property type="match status" value="1"/>
</dbReference>
<evidence type="ECO:0000313" key="8">
    <source>
        <dbReference type="Proteomes" id="UP000036403"/>
    </source>
</evidence>
<feature type="domain" description="Myb/SANT-like DNA-binding" evidence="6">
    <location>
        <begin position="39"/>
        <end position="114"/>
    </location>
</feature>
<evidence type="ECO:0000256" key="4">
    <source>
        <dbReference type="ARBA" id="ARBA00023163"/>
    </source>
</evidence>
<gene>
    <name evidence="7" type="ORF">RF55_9268</name>
</gene>
<evidence type="ECO:0000256" key="2">
    <source>
        <dbReference type="ARBA" id="ARBA00016807"/>
    </source>
</evidence>
<evidence type="ECO:0000259" key="6">
    <source>
        <dbReference type="Pfam" id="PF13873"/>
    </source>
</evidence>
<name>A0A0J7KKX0_LASNI</name>
<dbReference type="AlphaFoldDB" id="A0A0J7KKX0"/>
<evidence type="ECO:0000256" key="5">
    <source>
        <dbReference type="ARBA" id="ARBA00025466"/>
    </source>
</evidence>
<keyword evidence="3" id="KW-0805">Transcription regulation</keyword>